<dbReference type="InterPro" id="IPR004843">
    <property type="entry name" value="Calcineurin-like_PHP"/>
</dbReference>
<dbReference type="Proteomes" id="UP000266441">
    <property type="component" value="Unassembled WGS sequence"/>
</dbReference>
<gene>
    <name evidence="2" type="ORF">D1164_22775</name>
</gene>
<accession>A0A399CUQ9</accession>
<dbReference type="AlphaFoldDB" id="A0A399CUQ9"/>
<dbReference type="Pfam" id="PF00149">
    <property type="entry name" value="Metallophos"/>
    <property type="match status" value="1"/>
</dbReference>
<dbReference type="GO" id="GO:0016787">
    <property type="term" value="F:hydrolase activity"/>
    <property type="evidence" value="ECO:0007669"/>
    <property type="project" value="InterPro"/>
</dbReference>
<dbReference type="PANTHER" id="PTHR43143:SF1">
    <property type="entry name" value="SERINE_THREONINE-PROTEIN PHOSPHATASE CPPED1"/>
    <property type="match status" value="1"/>
</dbReference>
<sequence length="318" mass="36269">MKTLKFSFRPKIWGILWGILFSGNLLAQPDTLSFLHISDTHLIFNLDFYRSELAEPREHYGEGVEPLKQFLLSASETTNCDFITITGDLIDFFEMETKDEKMMGFQIEQFSRVMDESLVPVFTTLGNHDIAAYSWANGEKVTSQNVAGRARADWIKNGGCFTHGTYYSRVYEVGTKTYRLIFLDDAYNKFQPGENVELPYIDKPQMHWLKAQLQKSDDDIEIVLMHVPIVPANSPADPSCELYSLLAKYPSSKMVLAGHNHKSAVRDFYSAENNRITQVQTEAFGSGDENWRLIRLTENKILVSSPGRIDSELEILID</sequence>
<evidence type="ECO:0000313" key="3">
    <source>
        <dbReference type="Proteomes" id="UP000266441"/>
    </source>
</evidence>
<comment type="caution">
    <text evidence="2">The sequence shown here is derived from an EMBL/GenBank/DDBJ whole genome shotgun (WGS) entry which is preliminary data.</text>
</comment>
<dbReference type="SUPFAM" id="SSF56300">
    <property type="entry name" value="Metallo-dependent phosphatases"/>
    <property type="match status" value="1"/>
</dbReference>
<dbReference type="RefSeq" id="WP_119352217.1">
    <property type="nucleotide sequence ID" value="NZ_QWET01000033.1"/>
</dbReference>
<proteinExistence type="predicted"/>
<dbReference type="OrthoDB" id="5505563at2"/>
<name>A0A399CUQ9_9BACT</name>
<evidence type="ECO:0000259" key="1">
    <source>
        <dbReference type="Pfam" id="PF00149"/>
    </source>
</evidence>
<dbReference type="InterPro" id="IPR029052">
    <property type="entry name" value="Metallo-depent_PP-like"/>
</dbReference>
<dbReference type="Gene3D" id="3.60.21.10">
    <property type="match status" value="1"/>
</dbReference>
<dbReference type="InterPro" id="IPR051918">
    <property type="entry name" value="STPP_CPPED1"/>
</dbReference>
<organism evidence="2 3">
    <name type="scientific">Mariniphaga sediminis</name>
    <dbReference type="NCBI Taxonomy" id="1628158"/>
    <lineage>
        <taxon>Bacteria</taxon>
        <taxon>Pseudomonadati</taxon>
        <taxon>Bacteroidota</taxon>
        <taxon>Bacteroidia</taxon>
        <taxon>Marinilabiliales</taxon>
        <taxon>Prolixibacteraceae</taxon>
        <taxon>Mariniphaga</taxon>
    </lineage>
</organism>
<evidence type="ECO:0000313" key="2">
    <source>
        <dbReference type="EMBL" id="RIH62858.1"/>
    </source>
</evidence>
<protein>
    <recommendedName>
        <fullName evidence="1">Calcineurin-like phosphoesterase domain-containing protein</fullName>
    </recommendedName>
</protein>
<dbReference type="PANTHER" id="PTHR43143">
    <property type="entry name" value="METALLOPHOSPHOESTERASE, CALCINEURIN SUPERFAMILY"/>
    <property type="match status" value="1"/>
</dbReference>
<keyword evidence="3" id="KW-1185">Reference proteome</keyword>
<feature type="domain" description="Calcineurin-like phosphoesterase" evidence="1">
    <location>
        <begin position="33"/>
        <end position="262"/>
    </location>
</feature>
<dbReference type="EMBL" id="QWET01000033">
    <property type="protein sequence ID" value="RIH62858.1"/>
    <property type="molecule type" value="Genomic_DNA"/>
</dbReference>
<reference evidence="2 3" key="1">
    <citation type="journal article" date="2015" name="Int. J. Syst. Evol. Microbiol.">
        <title>Mariniphaga sediminis sp. nov., isolated from coastal sediment.</title>
        <authorList>
            <person name="Wang F.Q."/>
            <person name="Shen Q.Y."/>
            <person name="Chen G.J."/>
            <person name="Du Z.J."/>
        </authorList>
    </citation>
    <scope>NUCLEOTIDE SEQUENCE [LARGE SCALE GENOMIC DNA]</scope>
    <source>
        <strain evidence="2 3">SY21</strain>
    </source>
</reference>